<feature type="compositionally biased region" description="Polar residues" evidence="1">
    <location>
        <begin position="286"/>
        <end position="296"/>
    </location>
</feature>
<feature type="compositionally biased region" description="Low complexity" evidence="1">
    <location>
        <begin position="310"/>
        <end position="325"/>
    </location>
</feature>
<evidence type="ECO:0000313" key="3">
    <source>
        <dbReference type="EMBL" id="PIL29806.1"/>
    </source>
</evidence>
<feature type="region of interest" description="Disordered" evidence="1">
    <location>
        <begin position="272"/>
        <end position="328"/>
    </location>
</feature>
<feature type="region of interest" description="Disordered" evidence="1">
    <location>
        <begin position="1"/>
        <end position="28"/>
    </location>
</feature>
<reference evidence="3 4" key="1">
    <citation type="journal article" date="2015" name="Sci. Rep.">
        <title>Chromosome-level genome map provides insights into diverse defense mechanisms in the medicinal fungus Ganoderma sinense.</title>
        <authorList>
            <person name="Zhu Y."/>
            <person name="Xu J."/>
            <person name="Sun C."/>
            <person name="Zhou S."/>
            <person name="Xu H."/>
            <person name="Nelson D.R."/>
            <person name="Qian J."/>
            <person name="Song J."/>
            <person name="Luo H."/>
            <person name="Xiang L."/>
            <person name="Li Y."/>
            <person name="Xu Z."/>
            <person name="Ji A."/>
            <person name="Wang L."/>
            <person name="Lu S."/>
            <person name="Hayward A."/>
            <person name="Sun W."/>
            <person name="Li X."/>
            <person name="Schwartz D.C."/>
            <person name="Wang Y."/>
            <person name="Chen S."/>
        </authorList>
    </citation>
    <scope>NUCLEOTIDE SEQUENCE [LARGE SCALE GENOMIC DNA]</scope>
    <source>
        <strain evidence="3 4">ZZ0214-1</strain>
    </source>
</reference>
<dbReference type="Proteomes" id="UP000230002">
    <property type="component" value="Unassembled WGS sequence"/>
</dbReference>
<feature type="region of interest" description="Disordered" evidence="1">
    <location>
        <begin position="37"/>
        <end position="56"/>
    </location>
</feature>
<proteinExistence type="predicted"/>
<keyword evidence="2" id="KW-0472">Membrane</keyword>
<feature type="transmembrane region" description="Helical" evidence="2">
    <location>
        <begin position="338"/>
        <end position="358"/>
    </location>
</feature>
<name>A0A2G8S7Q3_9APHY</name>
<keyword evidence="2" id="KW-1133">Transmembrane helix</keyword>
<feature type="transmembrane region" description="Helical" evidence="2">
    <location>
        <begin position="396"/>
        <end position="419"/>
    </location>
</feature>
<protein>
    <submittedName>
        <fullName evidence="3">Uncharacterized protein</fullName>
    </submittedName>
</protein>
<dbReference type="EMBL" id="AYKW01000018">
    <property type="protein sequence ID" value="PIL29806.1"/>
    <property type="molecule type" value="Genomic_DNA"/>
</dbReference>
<evidence type="ECO:0000313" key="4">
    <source>
        <dbReference type="Proteomes" id="UP000230002"/>
    </source>
</evidence>
<feature type="compositionally biased region" description="Polar residues" evidence="1">
    <location>
        <begin position="1"/>
        <end position="11"/>
    </location>
</feature>
<feature type="region of interest" description="Disordered" evidence="1">
    <location>
        <begin position="155"/>
        <end position="199"/>
    </location>
</feature>
<sequence>MTPSFSANSISRAAMTRPATPQRVQQPPALYMRASCPEFRARDHSSSSSGMEDEDDELVLQRASYGDDSTSSDVEIVEVQGAMLEMEIRGHETVYRTRRLSQVEFTSPRNVILHSTVTTGTPSPSPPPSRGRALAKIAGKAKGIAKMLSLRRLTRKPSMEEPIPLVSSSSTAAVSGTLRDGAGRSGRGRSQPSPRRPPISILVTSESRTDAVTYLMSPNARIMSSSSTTGIYTPDDDELPHDDYPQSPTPSLTSSGANAVKQLERVLLEGDGDVCADSPSRRPTSRAVTSSRNIRVSNPLPAPNTGTIVPRARSAPPTAAAQGAQDVASPTHTPFPNLLRIVLFMPWCIVVGATITLFPAHIERVVFASGYIPAPSPRGMDRFCFWADSARDYARIFAFSLLSLFIVSPRAASIAWALVLARFMWVWGAYACASGKRCCCVAVPERLGEDDMESLMLIARGGDVANLVLRQCADHSCRRQSTPGHPTKVNL</sequence>
<feature type="compositionally biased region" description="Low complexity" evidence="1">
    <location>
        <begin position="165"/>
        <end position="180"/>
    </location>
</feature>
<organism evidence="3 4">
    <name type="scientific">Ganoderma sinense ZZ0214-1</name>
    <dbReference type="NCBI Taxonomy" id="1077348"/>
    <lineage>
        <taxon>Eukaryota</taxon>
        <taxon>Fungi</taxon>
        <taxon>Dikarya</taxon>
        <taxon>Basidiomycota</taxon>
        <taxon>Agaricomycotina</taxon>
        <taxon>Agaricomycetes</taxon>
        <taxon>Polyporales</taxon>
        <taxon>Polyporaceae</taxon>
        <taxon>Ganoderma</taxon>
    </lineage>
</organism>
<accession>A0A2G8S7Q3</accession>
<comment type="caution">
    <text evidence="3">The sequence shown here is derived from an EMBL/GenBank/DDBJ whole genome shotgun (WGS) entry which is preliminary data.</text>
</comment>
<gene>
    <name evidence="3" type="ORF">GSI_08012</name>
</gene>
<dbReference type="OrthoDB" id="2752889at2759"/>
<feature type="region of interest" description="Disordered" evidence="1">
    <location>
        <begin position="224"/>
        <end position="255"/>
    </location>
</feature>
<keyword evidence="2" id="KW-0812">Transmembrane</keyword>
<evidence type="ECO:0000256" key="2">
    <source>
        <dbReference type="SAM" id="Phobius"/>
    </source>
</evidence>
<keyword evidence="4" id="KW-1185">Reference proteome</keyword>
<evidence type="ECO:0000256" key="1">
    <source>
        <dbReference type="SAM" id="MobiDB-lite"/>
    </source>
</evidence>
<dbReference type="AlphaFoldDB" id="A0A2G8S7Q3"/>